<proteinExistence type="predicted"/>
<protein>
    <recommendedName>
        <fullName evidence="3">Glycosyl transferase</fullName>
    </recommendedName>
</protein>
<dbReference type="EMBL" id="JAFLHG010000008">
    <property type="protein sequence ID" value="MBT8798332.1"/>
    <property type="molecule type" value="Genomic_DNA"/>
</dbReference>
<keyword evidence="2" id="KW-1185">Reference proteome</keyword>
<comment type="caution">
    <text evidence="1">The sequence shown here is derived from an EMBL/GenBank/DDBJ whole genome shotgun (WGS) entry which is preliminary data.</text>
</comment>
<dbReference type="RefSeq" id="WP_215487575.1">
    <property type="nucleotide sequence ID" value="NZ_BAAAPJ010000006.1"/>
</dbReference>
<dbReference type="Proteomes" id="UP000740605">
    <property type="component" value="Unassembled WGS sequence"/>
</dbReference>
<organism evidence="1 2">
    <name type="scientific">Microbacterium flavum</name>
    <dbReference type="NCBI Taxonomy" id="415216"/>
    <lineage>
        <taxon>Bacteria</taxon>
        <taxon>Bacillati</taxon>
        <taxon>Actinomycetota</taxon>
        <taxon>Actinomycetes</taxon>
        <taxon>Micrococcales</taxon>
        <taxon>Microbacteriaceae</taxon>
        <taxon>Microbacterium</taxon>
    </lineage>
</organism>
<sequence>MLLLTATVTPHPEMGALAVRGPDERFEQYVDAFRFLVSSGATALFDKILVCENSGFDLARFDAAFAGSEAEVVYVPVKMDDSAGKYGRGYSEMLLIDTALGEVGEVVSDGDRVWKLTGRYQIKNLARVVEASDPGADVVVTLRRYPSKWADLYLFGFNRRAWQLLSARIDDLRAASGSVVMYDLIDGLSAHGLSVRARLGAEPHLTGVRGHDQRDYDSPRQRFKRRARQLLHVVAPGLRV</sequence>
<gene>
    <name evidence="1" type="ORF">J0P97_09625</name>
</gene>
<evidence type="ECO:0008006" key="3">
    <source>
        <dbReference type="Google" id="ProtNLM"/>
    </source>
</evidence>
<accession>A0ABS5XUX9</accession>
<reference evidence="1 2" key="1">
    <citation type="submission" date="2021-03" db="EMBL/GenBank/DDBJ databases">
        <title>Microbacterium pauli sp. nov., isolated from microfiltered milk.</title>
        <authorList>
            <person name="Bellassi P."/>
            <person name="Fontana A."/>
            <person name="Callegari M.L."/>
            <person name="Lorenzo M."/>
            <person name="Cappa F."/>
        </authorList>
    </citation>
    <scope>NUCLEOTIDE SEQUENCE [LARGE SCALE GENOMIC DNA]</scope>
    <source>
        <strain evidence="1 2">DSM 18909</strain>
    </source>
</reference>
<evidence type="ECO:0000313" key="2">
    <source>
        <dbReference type="Proteomes" id="UP000740605"/>
    </source>
</evidence>
<name>A0ABS5XUX9_9MICO</name>
<evidence type="ECO:0000313" key="1">
    <source>
        <dbReference type="EMBL" id="MBT8798332.1"/>
    </source>
</evidence>